<accession>A0A183T513</accession>
<dbReference type="WBParaSite" id="SSLN_0001200601-mRNA-1">
    <property type="protein sequence ID" value="SSLN_0001200601-mRNA-1"/>
    <property type="gene ID" value="SSLN_0001200601"/>
</dbReference>
<evidence type="ECO:0000313" key="4">
    <source>
        <dbReference type="WBParaSite" id="SSLN_0001200601-mRNA-1"/>
    </source>
</evidence>
<evidence type="ECO:0000313" key="2">
    <source>
        <dbReference type="EMBL" id="VDL97946.1"/>
    </source>
</evidence>
<reference evidence="2 3" key="2">
    <citation type="submission" date="2018-11" db="EMBL/GenBank/DDBJ databases">
        <authorList>
            <consortium name="Pathogen Informatics"/>
        </authorList>
    </citation>
    <scope>NUCLEOTIDE SEQUENCE [LARGE SCALE GENOMIC DNA]</scope>
    <source>
        <strain evidence="2 3">NST_G2</strain>
    </source>
</reference>
<name>A0A183T513_SCHSO</name>
<evidence type="ECO:0000256" key="1">
    <source>
        <dbReference type="SAM" id="MobiDB-lite"/>
    </source>
</evidence>
<dbReference type="Proteomes" id="UP000275846">
    <property type="component" value="Unassembled WGS sequence"/>
</dbReference>
<organism evidence="4">
    <name type="scientific">Schistocephalus solidus</name>
    <name type="common">Tapeworm</name>
    <dbReference type="NCBI Taxonomy" id="70667"/>
    <lineage>
        <taxon>Eukaryota</taxon>
        <taxon>Metazoa</taxon>
        <taxon>Spiralia</taxon>
        <taxon>Lophotrochozoa</taxon>
        <taxon>Platyhelminthes</taxon>
        <taxon>Cestoda</taxon>
        <taxon>Eucestoda</taxon>
        <taxon>Diphyllobothriidea</taxon>
        <taxon>Diphyllobothriidae</taxon>
        <taxon>Schistocephalus</taxon>
    </lineage>
</organism>
<reference evidence="4" key="1">
    <citation type="submission" date="2016-06" db="UniProtKB">
        <authorList>
            <consortium name="WormBaseParasite"/>
        </authorList>
    </citation>
    <scope>IDENTIFICATION</scope>
</reference>
<dbReference type="EMBL" id="UYSU01036627">
    <property type="protein sequence ID" value="VDL97946.1"/>
    <property type="molecule type" value="Genomic_DNA"/>
</dbReference>
<gene>
    <name evidence="2" type="ORF">SSLN_LOCUS11561</name>
</gene>
<feature type="compositionally biased region" description="Basic residues" evidence="1">
    <location>
        <begin position="97"/>
        <end position="109"/>
    </location>
</feature>
<feature type="region of interest" description="Disordered" evidence="1">
    <location>
        <begin position="97"/>
        <end position="117"/>
    </location>
</feature>
<keyword evidence="3" id="KW-1185">Reference proteome</keyword>
<evidence type="ECO:0000313" key="3">
    <source>
        <dbReference type="Proteomes" id="UP000275846"/>
    </source>
</evidence>
<dbReference type="AlphaFoldDB" id="A0A183T513"/>
<dbReference type="OrthoDB" id="5549358at2759"/>
<protein>
    <submittedName>
        <fullName evidence="4">PH domain-containing protein</fullName>
    </submittedName>
</protein>
<sequence length="181" mass="21068">MEVQLANAAVSEVRFFEQGKLEVPIGYTFLVREKTWMYFRSRRWYLLDYILLQKRDGHDILMTNAICYTECRTDRGLVIPKFGTRLESRMRPQFSRRKNTLSMARKRHPPSPSSLLQPPRRRLHLLSCLVPELHTPDAPPATSSNADTIPNCPHCDRTFISLISLIAYSRVHYTEPQHTLA</sequence>
<proteinExistence type="predicted"/>